<gene>
    <name evidence="4" type="ORF">ACFQIC_03400</name>
</gene>
<evidence type="ECO:0000256" key="2">
    <source>
        <dbReference type="ARBA" id="ARBA00023002"/>
    </source>
</evidence>
<comment type="similarity">
    <text evidence="1">Belongs to the aldehyde dehydrogenase family.</text>
</comment>
<dbReference type="SUPFAM" id="SSF53720">
    <property type="entry name" value="ALDH-like"/>
    <property type="match status" value="1"/>
</dbReference>
<accession>A0ABW2EIX0</accession>
<dbReference type="PANTHER" id="PTHR42991">
    <property type="entry name" value="ALDEHYDE DEHYDROGENASE"/>
    <property type="match status" value="1"/>
</dbReference>
<keyword evidence="2" id="KW-0560">Oxidoreductase</keyword>
<dbReference type="InterPro" id="IPR015590">
    <property type="entry name" value="Aldehyde_DH_dom"/>
</dbReference>
<dbReference type="InterPro" id="IPR016162">
    <property type="entry name" value="Ald_DH_N"/>
</dbReference>
<dbReference type="RefSeq" id="WP_204708733.1">
    <property type="nucleotide sequence ID" value="NZ_JBHSZV010000010.1"/>
</dbReference>
<evidence type="ECO:0000313" key="4">
    <source>
        <dbReference type="EMBL" id="MFC7060916.1"/>
    </source>
</evidence>
<dbReference type="PANTHER" id="PTHR42991:SF1">
    <property type="entry name" value="ALDEHYDE DEHYDROGENASE"/>
    <property type="match status" value="1"/>
</dbReference>
<comment type="caution">
    <text evidence="4">The sequence shown here is derived from an EMBL/GenBank/DDBJ whole genome shotgun (WGS) entry which is preliminary data.</text>
</comment>
<sequence length="482" mass="52333">MHTKVKAMKMLIGGKWVAGKKTFEVVNPQNGQVIAKVPLASKEQMIEAIEMADRTYRTTQMWPTHERIAILNKVAVYMKEHMEDFAQVIASEGSKTINEARGEVKRAAQTIQISAEEARRINGETINFDQNEGSENRVGYYYRFPVGVVGAITPFNDPLNMVAHKIGPAIAAGNAIVLKPASVTPLSALKLADAFVEAGLPEGFLSVVTGSGREIGDPLVTHPAVRMISFTGGPVAGEHITQKAGTKKLSMELGSNSPVIVLEDADLHDAVQATVSGAFSAVGQNCLGVQRIYVERRIYSKFLDTFVNRTAELQVGDKMNELTDIGPLINEREAQRVESWVEEAVAKGAVIEVGGKRDGSYYTPTVLTNVSDDATIAKEEIFGPVVLIYPVNSLYEAVERSNSVNYGLQAGIFTSQINSAFFAIKHMNVGGIMINDSSDYRIDAMPFGGTKGSGIGREGIRFAIEAMTESKVVSFRLQENLL</sequence>
<dbReference type="Gene3D" id="3.40.605.10">
    <property type="entry name" value="Aldehyde Dehydrogenase, Chain A, domain 1"/>
    <property type="match status" value="1"/>
</dbReference>
<dbReference type="EMBL" id="JBHSZV010000010">
    <property type="protein sequence ID" value="MFC7060916.1"/>
    <property type="molecule type" value="Genomic_DNA"/>
</dbReference>
<feature type="domain" description="Aldehyde dehydrogenase" evidence="3">
    <location>
        <begin position="16"/>
        <end position="473"/>
    </location>
</feature>
<proteinExistence type="inferred from homology"/>
<dbReference type="Pfam" id="PF00171">
    <property type="entry name" value="Aldedh"/>
    <property type="match status" value="1"/>
</dbReference>
<dbReference type="Gene3D" id="3.40.309.10">
    <property type="entry name" value="Aldehyde Dehydrogenase, Chain A, domain 2"/>
    <property type="match status" value="1"/>
</dbReference>
<evidence type="ECO:0000259" key="3">
    <source>
        <dbReference type="Pfam" id="PF00171"/>
    </source>
</evidence>
<evidence type="ECO:0000313" key="5">
    <source>
        <dbReference type="Proteomes" id="UP001596410"/>
    </source>
</evidence>
<keyword evidence="5" id="KW-1185">Reference proteome</keyword>
<name>A0ABW2EIX0_9BACI</name>
<protein>
    <submittedName>
        <fullName evidence="4">Aldehyde dehydrogenase family protein</fullName>
    </submittedName>
</protein>
<dbReference type="InterPro" id="IPR016163">
    <property type="entry name" value="Ald_DH_C"/>
</dbReference>
<reference evidence="5" key="1">
    <citation type="journal article" date="2019" name="Int. J. Syst. Evol. Microbiol.">
        <title>The Global Catalogue of Microorganisms (GCM) 10K type strain sequencing project: providing services to taxonomists for standard genome sequencing and annotation.</title>
        <authorList>
            <consortium name="The Broad Institute Genomics Platform"/>
            <consortium name="The Broad Institute Genome Sequencing Center for Infectious Disease"/>
            <person name="Wu L."/>
            <person name="Ma J."/>
        </authorList>
    </citation>
    <scope>NUCLEOTIDE SEQUENCE [LARGE SCALE GENOMIC DNA]</scope>
    <source>
        <strain evidence="5">CGMCC 4.1621</strain>
    </source>
</reference>
<dbReference type="Proteomes" id="UP001596410">
    <property type="component" value="Unassembled WGS sequence"/>
</dbReference>
<dbReference type="CDD" id="cd07149">
    <property type="entry name" value="ALDH_y4uC"/>
    <property type="match status" value="1"/>
</dbReference>
<dbReference type="InterPro" id="IPR051020">
    <property type="entry name" value="ALDH-related_metabolic_enz"/>
</dbReference>
<dbReference type="InterPro" id="IPR016161">
    <property type="entry name" value="Ald_DH/histidinol_DH"/>
</dbReference>
<organism evidence="4 5">
    <name type="scientific">Halobacillus seohaensis</name>
    <dbReference type="NCBI Taxonomy" id="447421"/>
    <lineage>
        <taxon>Bacteria</taxon>
        <taxon>Bacillati</taxon>
        <taxon>Bacillota</taxon>
        <taxon>Bacilli</taxon>
        <taxon>Bacillales</taxon>
        <taxon>Bacillaceae</taxon>
        <taxon>Halobacillus</taxon>
    </lineage>
</organism>
<evidence type="ECO:0000256" key="1">
    <source>
        <dbReference type="ARBA" id="ARBA00009986"/>
    </source>
</evidence>